<dbReference type="EMBL" id="JAGSPC010000001">
    <property type="protein sequence ID" value="MBV7259112.1"/>
    <property type="molecule type" value="Genomic_DNA"/>
</dbReference>
<keyword evidence="1" id="KW-0812">Transmembrane</keyword>
<gene>
    <name evidence="4" type="ORF">KCG46_05945</name>
</gene>
<comment type="caution">
    <text evidence="4">The sequence shown here is derived from an EMBL/GenBank/DDBJ whole genome shotgun (WGS) entry which is preliminary data.</text>
</comment>
<dbReference type="Pfam" id="PF00563">
    <property type="entry name" value="EAL"/>
    <property type="match status" value="1"/>
</dbReference>
<dbReference type="PANTHER" id="PTHR44757:SF2">
    <property type="entry name" value="BIOFILM ARCHITECTURE MAINTENANCE PROTEIN MBAA"/>
    <property type="match status" value="1"/>
</dbReference>
<evidence type="ECO:0000256" key="1">
    <source>
        <dbReference type="SAM" id="Phobius"/>
    </source>
</evidence>
<feature type="domain" description="GGDEF" evidence="3">
    <location>
        <begin position="118"/>
        <end position="252"/>
    </location>
</feature>
<name>A0A9X1F314_9SPHN</name>
<dbReference type="CDD" id="cd01948">
    <property type="entry name" value="EAL"/>
    <property type="match status" value="1"/>
</dbReference>
<feature type="transmembrane region" description="Helical" evidence="1">
    <location>
        <begin position="29"/>
        <end position="50"/>
    </location>
</feature>
<accession>A0A9X1F314</accession>
<reference evidence="4" key="1">
    <citation type="submission" date="2021-04" db="EMBL/GenBank/DDBJ databases">
        <authorList>
            <person name="Pira H."/>
            <person name="Risdian C."/>
            <person name="Wink J."/>
        </authorList>
    </citation>
    <scope>NUCLEOTIDE SEQUENCE</scope>
    <source>
        <strain evidence="4">WH158</strain>
    </source>
</reference>
<feature type="domain" description="EAL" evidence="2">
    <location>
        <begin position="261"/>
        <end position="510"/>
    </location>
</feature>
<keyword evidence="5" id="KW-1185">Reference proteome</keyword>
<dbReference type="NCBIfam" id="TIGR00254">
    <property type="entry name" value="GGDEF"/>
    <property type="match status" value="1"/>
</dbReference>
<dbReference type="CDD" id="cd01949">
    <property type="entry name" value="GGDEF"/>
    <property type="match status" value="1"/>
</dbReference>
<dbReference type="Pfam" id="PF00990">
    <property type="entry name" value="GGDEF"/>
    <property type="match status" value="1"/>
</dbReference>
<dbReference type="InterPro" id="IPR052155">
    <property type="entry name" value="Biofilm_reg_signaling"/>
</dbReference>
<evidence type="ECO:0000313" key="4">
    <source>
        <dbReference type="EMBL" id="MBV7259112.1"/>
    </source>
</evidence>
<organism evidence="4 5">
    <name type="scientific">Erythrobacter crassostreae</name>
    <dbReference type="NCBI Taxonomy" id="2828328"/>
    <lineage>
        <taxon>Bacteria</taxon>
        <taxon>Pseudomonadati</taxon>
        <taxon>Pseudomonadota</taxon>
        <taxon>Alphaproteobacteria</taxon>
        <taxon>Sphingomonadales</taxon>
        <taxon>Erythrobacteraceae</taxon>
        <taxon>Erythrobacter/Porphyrobacter group</taxon>
        <taxon>Erythrobacter</taxon>
    </lineage>
</organism>
<dbReference type="PANTHER" id="PTHR44757">
    <property type="entry name" value="DIGUANYLATE CYCLASE DGCP"/>
    <property type="match status" value="1"/>
</dbReference>
<evidence type="ECO:0000313" key="5">
    <source>
        <dbReference type="Proteomes" id="UP001138681"/>
    </source>
</evidence>
<dbReference type="InterPro" id="IPR001633">
    <property type="entry name" value="EAL_dom"/>
</dbReference>
<evidence type="ECO:0000259" key="2">
    <source>
        <dbReference type="PROSITE" id="PS50883"/>
    </source>
</evidence>
<dbReference type="SMART" id="SM00052">
    <property type="entry name" value="EAL"/>
    <property type="match status" value="1"/>
</dbReference>
<keyword evidence="1" id="KW-1133">Transmembrane helix</keyword>
<dbReference type="SMART" id="SM00267">
    <property type="entry name" value="GGDEF"/>
    <property type="match status" value="1"/>
</dbReference>
<dbReference type="InterPro" id="IPR000160">
    <property type="entry name" value="GGDEF_dom"/>
</dbReference>
<evidence type="ECO:0000259" key="3">
    <source>
        <dbReference type="PROSITE" id="PS50887"/>
    </source>
</evidence>
<dbReference type="AlphaFoldDB" id="A0A9X1F314"/>
<dbReference type="PROSITE" id="PS50883">
    <property type="entry name" value="EAL"/>
    <property type="match status" value="1"/>
</dbReference>
<feature type="transmembrane region" description="Helical" evidence="1">
    <location>
        <begin position="56"/>
        <end position="77"/>
    </location>
</feature>
<proteinExistence type="predicted"/>
<sequence length="525" mass="57163">MRGVFGVRKARGTRVSPQGKPLRLTKAGLVLIPLAVLSIVTALIILVVIASDQISFASPAALLIAGALIYAATLVLLGRNGIANVNELEEVISRDRLSNLPNRRALHSDIERLYKSDDEVAIALIDLDAFKQVNDHYGHSVGDQLIAKCAKLISDVCSEEAYCYRLGGDEFAVVNGGQAAGTILEGMCRSLLQQLASPVDLDERQIPVGASVGLARCTADERLSSSEMLRRSDVAMYMSKRGGKMRCTWFNKTFDQRREAVRELEGDLRIGLTEGEFDIAYQPLVDANCGSIVAVEALLRWERQDGKKIGPNEFIPVAEESGIINPIGLWVLRKAVCDALRWGNVTLSVNISAAQLRNPEFPIKLGEILEETGYPPHQLELEVTETCLVLDPVVAERSLDVIRGFGVRISLDDFGTGYASIGFLRQFRFEKLKLDRSLVVQAGEDDGSRAMMLSSIALARALKMDVTAEGVETTEQADMVRLAGADQIQGWLYYKAMPAEEIDALITKQDAAASAIANSNGEQAA</sequence>
<dbReference type="PROSITE" id="PS50887">
    <property type="entry name" value="GGDEF"/>
    <property type="match status" value="1"/>
</dbReference>
<protein>
    <submittedName>
        <fullName evidence="4">Bifunctional diguanylate cyclase/phosphodiesterase</fullName>
    </submittedName>
</protein>
<dbReference type="Proteomes" id="UP001138681">
    <property type="component" value="Unassembled WGS sequence"/>
</dbReference>
<keyword evidence="1" id="KW-0472">Membrane</keyword>